<organism evidence="6 7">
    <name type="scientific">Stichopus japonicus</name>
    <name type="common">Sea cucumber</name>
    <dbReference type="NCBI Taxonomy" id="307972"/>
    <lineage>
        <taxon>Eukaryota</taxon>
        <taxon>Metazoa</taxon>
        <taxon>Echinodermata</taxon>
        <taxon>Eleutherozoa</taxon>
        <taxon>Echinozoa</taxon>
        <taxon>Holothuroidea</taxon>
        <taxon>Aspidochirotacea</taxon>
        <taxon>Aspidochirotida</taxon>
        <taxon>Stichopodidae</taxon>
        <taxon>Apostichopus</taxon>
    </lineage>
</organism>
<dbReference type="AlphaFoldDB" id="A0A2G8JSF0"/>
<name>A0A2G8JSF0_STIJA</name>
<keyword evidence="7" id="KW-1185">Reference proteome</keyword>
<proteinExistence type="predicted"/>
<dbReference type="InterPro" id="IPR005828">
    <property type="entry name" value="MFS_sugar_transport-like"/>
</dbReference>
<sequence length="207" mass="22687">MFNWGVNSMVYYGLSLSTNDMGVDNYIAFFVSAAVELPAYLACLFLLYTPLGRRFTTSGFEILGGIACFITMFLPYGGLRLAIAMAGKFAISASFALIYVYAAEVFPTPLRSAGIGFCSAAARVAAIICPMILLLGEYYDRLPLFIFSGCSVLAGLLILLLPETQDTSLPETIEEGEAIYGFWSCGRKQQKENRQNGMDDYDLEEKA</sequence>
<feature type="transmembrane region" description="Helical" evidence="5">
    <location>
        <begin position="60"/>
        <end position="76"/>
    </location>
</feature>
<reference evidence="6 7" key="1">
    <citation type="journal article" date="2017" name="PLoS Biol.">
        <title>The sea cucumber genome provides insights into morphological evolution and visceral regeneration.</title>
        <authorList>
            <person name="Zhang X."/>
            <person name="Sun L."/>
            <person name="Yuan J."/>
            <person name="Sun Y."/>
            <person name="Gao Y."/>
            <person name="Zhang L."/>
            <person name="Li S."/>
            <person name="Dai H."/>
            <person name="Hamel J.F."/>
            <person name="Liu C."/>
            <person name="Yu Y."/>
            <person name="Liu S."/>
            <person name="Lin W."/>
            <person name="Guo K."/>
            <person name="Jin S."/>
            <person name="Xu P."/>
            <person name="Storey K.B."/>
            <person name="Huan P."/>
            <person name="Zhang T."/>
            <person name="Zhou Y."/>
            <person name="Zhang J."/>
            <person name="Lin C."/>
            <person name="Li X."/>
            <person name="Xing L."/>
            <person name="Huo D."/>
            <person name="Sun M."/>
            <person name="Wang L."/>
            <person name="Mercier A."/>
            <person name="Li F."/>
            <person name="Yang H."/>
            <person name="Xiang J."/>
        </authorList>
    </citation>
    <scope>NUCLEOTIDE SEQUENCE [LARGE SCALE GENOMIC DNA]</scope>
    <source>
        <strain evidence="6">Shaxun</strain>
        <tissue evidence="6">Muscle</tissue>
    </source>
</reference>
<dbReference type="STRING" id="307972.A0A2G8JSF0"/>
<dbReference type="InterPro" id="IPR036259">
    <property type="entry name" value="MFS_trans_sf"/>
</dbReference>
<dbReference type="SUPFAM" id="SSF103473">
    <property type="entry name" value="MFS general substrate transporter"/>
    <property type="match status" value="1"/>
</dbReference>
<feature type="transmembrane region" description="Helical" evidence="5">
    <location>
        <begin position="82"/>
        <end position="102"/>
    </location>
</feature>
<keyword evidence="4 5" id="KW-0472">Membrane</keyword>
<gene>
    <name evidence="6" type="ORF">BSL78_24520</name>
</gene>
<evidence type="ECO:0000256" key="2">
    <source>
        <dbReference type="ARBA" id="ARBA00022692"/>
    </source>
</evidence>
<comment type="subcellular location">
    <subcellularLocation>
        <location evidence="1">Membrane</location>
        <topology evidence="1">Multi-pass membrane protein</topology>
    </subcellularLocation>
</comment>
<dbReference type="EMBL" id="MRZV01001332">
    <property type="protein sequence ID" value="PIK38649.1"/>
    <property type="molecule type" value="Genomic_DNA"/>
</dbReference>
<feature type="transmembrane region" description="Helical" evidence="5">
    <location>
        <begin position="142"/>
        <end position="161"/>
    </location>
</feature>
<dbReference type="GO" id="GO:0022857">
    <property type="term" value="F:transmembrane transporter activity"/>
    <property type="evidence" value="ECO:0007669"/>
    <property type="project" value="InterPro"/>
</dbReference>
<feature type="transmembrane region" description="Helical" evidence="5">
    <location>
        <begin position="114"/>
        <end position="136"/>
    </location>
</feature>
<dbReference type="GO" id="GO:0016020">
    <property type="term" value="C:membrane"/>
    <property type="evidence" value="ECO:0007669"/>
    <property type="project" value="UniProtKB-SubCell"/>
</dbReference>
<dbReference type="Gene3D" id="1.20.1250.20">
    <property type="entry name" value="MFS general substrate transporter like domains"/>
    <property type="match status" value="1"/>
</dbReference>
<accession>A0A2G8JSF0</accession>
<keyword evidence="3 5" id="KW-1133">Transmembrane helix</keyword>
<evidence type="ECO:0000256" key="1">
    <source>
        <dbReference type="ARBA" id="ARBA00004141"/>
    </source>
</evidence>
<evidence type="ECO:0000313" key="7">
    <source>
        <dbReference type="Proteomes" id="UP000230750"/>
    </source>
</evidence>
<dbReference type="OrthoDB" id="2544694at2759"/>
<evidence type="ECO:0000256" key="3">
    <source>
        <dbReference type="ARBA" id="ARBA00022989"/>
    </source>
</evidence>
<comment type="caution">
    <text evidence="6">The sequence shown here is derived from an EMBL/GenBank/DDBJ whole genome shotgun (WGS) entry which is preliminary data.</text>
</comment>
<feature type="transmembrane region" description="Helical" evidence="5">
    <location>
        <begin position="26"/>
        <end position="48"/>
    </location>
</feature>
<protein>
    <submittedName>
        <fullName evidence="6">Putative organic cation transporter protein-like</fullName>
    </submittedName>
</protein>
<evidence type="ECO:0000256" key="4">
    <source>
        <dbReference type="ARBA" id="ARBA00023136"/>
    </source>
</evidence>
<evidence type="ECO:0000256" key="5">
    <source>
        <dbReference type="SAM" id="Phobius"/>
    </source>
</evidence>
<dbReference type="Pfam" id="PF00083">
    <property type="entry name" value="Sugar_tr"/>
    <property type="match status" value="1"/>
</dbReference>
<keyword evidence="2 5" id="KW-0812">Transmembrane</keyword>
<dbReference type="PANTHER" id="PTHR24064">
    <property type="entry name" value="SOLUTE CARRIER FAMILY 22 MEMBER"/>
    <property type="match status" value="1"/>
</dbReference>
<dbReference type="Proteomes" id="UP000230750">
    <property type="component" value="Unassembled WGS sequence"/>
</dbReference>
<evidence type="ECO:0000313" key="6">
    <source>
        <dbReference type="EMBL" id="PIK38649.1"/>
    </source>
</evidence>